<dbReference type="GO" id="GO:0035312">
    <property type="term" value="F:5'-3' DNA exonuclease activity"/>
    <property type="evidence" value="ECO:0007669"/>
    <property type="project" value="TreeGrafter"/>
</dbReference>
<dbReference type="Gene3D" id="3.20.20.140">
    <property type="entry name" value="Metal-dependent hydrolases"/>
    <property type="match status" value="1"/>
</dbReference>
<dbReference type="Proteomes" id="UP000769766">
    <property type="component" value="Unassembled WGS sequence"/>
</dbReference>
<dbReference type="AlphaFoldDB" id="A0A932FWH0"/>
<gene>
    <name evidence="2" type="ORF">HYY20_05470</name>
</gene>
<feature type="domain" description="Polymerase/histidinol phosphatase N-terminal" evidence="1">
    <location>
        <begin position="3"/>
        <end position="70"/>
    </location>
</feature>
<dbReference type="PANTHER" id="PTHR42924:SF3">
    <property type="entry name" value="POLYMERASE_HISTIDINOL PHOSPHATASE N-TERMINAL DOMAIN-CONTAINING PROTEIN"/>
    <property type="match status" value="1"/>
</dbReference>
<accession>A0A932FWH0</accession>
<dbReference type="PANTHER" id="PTHR42924">
    <property type="entry name" value="EXONUCLEASE"/>
    <property type="match status" value="1"/>
</dbReference>
<name>A0A932FWH0_UNCTE</name>
<protein>
    <submittedName>
        <fullName evidence="2">PHP domain-containing protein</fullName>
    </submittedName>
</protein>
<evidence type="ECO:0000259" key="1">
    <source>
        <dbReference type="SMART" id="SM00481"/>
    </source>
</evidence>
<dbReference type="CDD" id="cd07432">
    <property type="entry name" value="PHP_HisPPase"/>
    <property type="match status" value="1"/>
</dbReference>
<evidence type="ECO:0000313" key="2">
    <source>
        <dbReference type="EMBL" id="MBI2876312.1"/>
    </source>
</evidence>
<dbReference type="InterPro" id="IPR004013">
    <property type="entry name" value="PHP_dom"/>
</dbReference>
<dbReference type="SMART" id="SM00481">
    <property type="entry name" value="POLIIIAc"/>
    <property type="match status" value="1"/>
</dbReference>
<dbReference type="InterPro" id="IPR052018">
    <property type="entry name" value="PHP_domain"/>
</dbReference>
<dbReference type="InterPro" id="IPR016195">
    <property type="entry name" value="Pol/histidinol_Pase-like"/>
</dbReference>
<dbReference type="EMBL" id="JACPRF010000169">
    <property type="protein sequence ID" value="MBI2876312.1"/>
    <property type="molecule type" value="Genomic_DNA"/>
</dbReference>
<evidence type="ECO:0000313" key="3">
    <source>
        <dbReference type="Proteomes" id="UP000769766"/>
    </source>
</evidence>
<organism evidence="2 3">
    <name type="scientific">Tectimicrobiota bacterium</name>
    <dbReference type="NCBI Taxonomy" id="2528274"/>
    <lineage>
        <taxon>Bacteria</taxon>
        <taxon>Pseudomonadati</taxon>
        <taxon>Nitrospinota/Tectimicrobiota group</taxon>
        <taxon>Candidatus Tectimicrobiota</taxon>
    </lineage>
</organism>
<proteinExistence type="predicted"/>
<dbReference type="Pfam" id="PF02811">
    <property type="entry name" value="PHP"/>
    <property type="match status" value="1"/>
</dbReference>
<dbReference type="InterPro" id="IPR003141">
    <property type="entry name" value="Pol/His_phosphatase_N"/>
</dbReference>
<comment type="caution">
    <text evidence="2">The sequence shown here is derived from an EMBL/GenBank/DDBJ whole genome shotgun (WGS) entry which is preliminary data.</text>
</comment>
<dbReference type="GO" id="GO:0004534">
    <property type="term" value="F:5'-3' RNA exonuclease activity"/>
    <property type="evidence" value="ECO:0007669"/>
    <property type="project" value="TreeGrafter"/>
</dbReference>
<reference evidence="2" key="1">
    <citation type="submission" date="2020-07" db="EMBL/GenBank/DDBJ databases">
        <title>Huge and variable diversity of episymbiotic CPR bacteria and DPANN archaea in groundwater ecosystems.</title>
        <authorList>
            <person name="He C.Y."/>
            <person name="Keren R."/>
            <person name="Whittaker M."/>
            <person name="Farag I.F."/>
            <person name="Doudna J."/>
            <person name="Cate J.H.D."/>
            <person name="Banfield J.F."/>
        </authorList>
    </citation>
    <scope>NUCLEOTIDE SEQUENCE</scope>
    <source>
        <strain evidence="2">NC_groundwater_672_Ag_B-0.1um_62_36</strain>
    </source>
</reference>
<sequence length="98" mass="10622">MRIDLHVHTSPRSRGSVLDPEEAIRVARARGLDGICFTKHNCLWEAQALKELADRHGFLVLQGVEVDTPGGRSSTRADAIAWRPGGGHYLGGLLPGRA</sequence>
<dbReference type="SUPFAM" id="SSF89550">
    <property type="entry name" value="PHP domain-like"/>
    <property type="match status" value="1"/>
</dbReference>